<dbReference type="CAZy" id="GT9">
    <property type="family name" value="Glycosyltransferase Family 9"/>
</dbReference>
<dbReference type="SUPFAM" id="SSF53756">
    <property type="entry name" value="UDP-Glycosyltransferase/glycogen phosphorylase"/>
    <property type="match status" value="1"/>
</dbReference>
<accession>B8HNV5</accession>
<reference evidence="3" key="1">
    <citation type="submission" date="2009-01" db="EMBL/GenBank/DDBJ databases">
        <title>Complete sequence of chromosome Cyanothece sp. PCC 7425.</title>
        <authorList>
            <consortium name="US DOE Joint Genome Institute"/>
            <person name="Lucas S."/>
            <person name="Copeland A."/>
            <person name="Lapidus A."/>
            <person name="Glavina del Rio T."/>
            <person name="Dalin E."/>
            <person name="Tice H."/>
            <person name="Bruce D."/>
            <person name="Goodwin L."/>
            <person name="Pitluck S."/>
            <person name="Sims D."/>
            <person name="Meineke L."/>
            <person name="Brettin T."/>
            <person name="Detter J.C."/>
            <person name="Han C."/>
            <person name="Larimer F."/>
            <person name="Land M."/>
            <person name="Hauser L."/>
            <person name="Kyrpides N."/>
            <person name="Ovchinnikova G."/>
            <person name="Liberton M."/>
            <person name="Stoeckel J."/>
            <person name="Banerjee A."/>
            <person name="Singh A."/>
            <person name="Page L."/>
            <person name="Sato H."/>
            <person name="Zhao L."/>
            <person name="Sherman L."/>
            <person name="Pakrasi H."/>
            <person name="Richardson P."/>
        </authorList>
    </citation>
    <scope>NUCLEOTIDE SEQUENCE</scope>
    <source>
        <strain evidence="3">PCC 7425</strain>
    </source>
</reference>
<dbReference type="HOGENOM" id="CLU_038371_0_3_3"/>
<dbReference type="STRING" id="395961.Cyan7425_3214"/>
<dbReference type="OrthoDB" id="9797795at2"/>
<evidence type="ECO:0000313" key="3">
    <source>
        <dbReference type="EMBL" id="ACL45542.1"/>
    </source>
</evidence>
<dbReference type="InterPro" id="IPR002201">
    <property type="entry name" value="Glyco_trans_9"/>
</dbReference>
<dbReference type="GO" id="GO:0005829">
    <property type="term" value="C:cytosol"/>
    <property type="evidence" value="ECO:0007669"/>
    <property type="project" value="TreeGrafter"/>
</dbReference>
<evidence type="ECO:0000256" key="2">
    <source>
        <dbReference type="ARBA" id="ARBA00022679"/>
    </source>
</evidence>
<dbReference type="InterPro" id="IPR051199">
    <property type="entry name" value="LPS_LOS_Heptosyltrfase"/>
</dbReference>
<dbReference type="EMBL" id="CP001344">
    <property type="protein sequence ID" value="ACL45542.1"/>
    <property type="molecule type" value="Genomic_DNA"/>
</dbReference>
<dbReference type="Gene3D" id="3.40.50.2000">
    <property type="entry name" value="Glycogen Phosphorylase B"/>
    <property type="match status" value="2"/>
</dbReference>
<protein>
    <submittedName>
        <fullName evidence="3">Glycosyl transferase family 9</fullName>
    </submittedName>
</protein>
<sequence>MAASGVTERGERTLINSTWVAVKKLLVLRLDNIGDVIMTSPVLQALKQNLPQVHLTLLASPGGSLAAPLLPWIDQVIPWRTLWQDLGSLDFNPDREWQLIKTLANEQFDAAIILTSFSQSPHPAALVCQLAGIPLRLGESKETGGEVLTHEITSAPDQLHQVDRNLRLIESVGFEVSERSLMISIPATAQQSINQLLKTHGLGIDTPYLLLNPRTSCPSRNYEPLRFAIAADRLAQITGYPVLVTGVENDRKSCEQLLEILGDRGIDLIGKTNLSELAALVSRASLLLSNNTSTMHLADATGTPSVILFAGTELEGQWQPRSCPLRLLRRPTPCSPCYAFTCRYELECLDIEPEEVVAAGLELLRQR</sequence>
<dbReference type="AlphaFoldDB" id="B8HNV5"/>
<keyword evidence="2 3" id="KW-0808">Transferase</keyword>
<dbReference type="CDD" id="cd03789">
    <property type="entry name" value="GT9_LPS_heptosyltransferase"/>
    <property type="match status" value="1"/>
</dbReference>
<gene>
    <name evidence="3" type="ordered locus">Cyan7425_3214</name>
</gene>
<dbReference type="eggNOG" id="COG0859">
    <property type="taxonomic scope" value="Bacteria"/>
</dbReference>
<name>B8HNV5_CYAP4</name>
<proteinExistence type="predicted"/>
<dbReference type="PANTHER" id="PTHR30160">
    <property type="entry name" value="TETRAACYLDISACCHARIDE 4'-KINASE-RELATED"/>
    <property type="match status" value="1"/>
</dbReference>
<dbReference type="GO" id="GO:0009244">
    <property type="term" value="P:lipopolysaccharide core region biosynthetic process"/>
    <property type="evidence" value="ECO:0007669"/>
    <property type="project" value="TreeGrafter"/>
</dbReference>
<dbReference type="Pfam" id="PF01075">
    <property type="entry name" value="Glyco_transf_9"/>
    <property type="match status" value="1"/>
</dbReference>
<dbReference type="KEGG" id="cyn:Cyan7425_3214"/>
<keyword evidence="1" id="KW-0328">Glycosyltransferase</keyword>
<dbReference type="GO" id="GO:0008713">
    <property type="term" value="F:ADP-heptose-lipopolysaccharide heptosyltransferase activity"/>
    <property type="evidence" value="ECO:0007669"/>
    <property type="project" value="TreeGrafter"/>
</dbReference>
<evidence type="ECO:0000256" key="1">
    <source>
        <dbReference type="ARBA" id="ARBA00022676"/>
    </source>
</evidence>
<organism evidence="3">
    <name type="scientific">Cyanothece sp. (strain PCC 7425 / ATCC 29141)</name>
    <dbReference type="NCBI Taxonomy" id="395961"/>
    <lineage>
        <taxon>Bacteria</taxon>
        <taxon>Bacillati</taxon>
        <taxon>Cyanobacteriota</taxon>
        <taxon>Cyanophyceae</taxon>
        <taxon>Gomontiellales</taxon>
        <taxon>Cyanothecaceae</taxon>
        <taxon>Cyanothece</taxon>
    </lineage>
</organism>
<dbReference type="PANTHER" id="PTHR30160:SF1">
    <property type="entry name" value="LIPOPOLYSACCHARIDE 1,2-N-ACETYLGLUCOSAMINETRANSFERASE-RELATED"/>
    <property type="match status" value="1"/>
</dbReference>